<feature type="transmembrane region" description="Helical" evidence="5">
    <location>
        <begin position="165"/>
        <end position="188"/>
    </location>
</feature>
<keyword evidence="8" id="KW-1185">Reference proteome</keyword>
<sequence>MPWGVLEVTTDFGHVPGTVLLEQPPGEEAASLEHLKKQVHGDETIILVPQPSDDPNDPLNWSLWTRDLLFLLLSYCCLLCVGGIGPILSSLALDIMALFDVSYTDVSLLTGYSLCATAASGIFISMVTHKYGKRMPLIFSMLCAFVGTIWGGFAQSYDSLLGARIIQGLSVSMFESVFFAIVGDLYFVHERGIRIAVVTTCVAGLSNLPTVLAGKIATDLGWRWVFWILAIFIGVGLVLSILFGRETAYKRQAAYNTDLTSSHNLDYVDGKRDVCAAHIERSSATSPSVTETTTVSNSIPRQTFAARLRLYSTCYSEESLGKLAIKPIVILQNPAVIWAALLLAFPTLWVVAINLLIAEIFASPPFLLTTAELGYMSSGPALGGFVGSIAAAIISDPLIKFMARRNKGIYEPEYRLVLMIPAMVLSAISYFLFGALIEHRQTPIAMAALWGTATAALQFITMAVGTYCVDAYRKISMEIFIATMVIKNFLFYGFSCEIYVLGQGNVLRS</sequence>
<evidence type="ECO:0000259" key="6">
    <source>
        <dbReference type="PROSITE" id="PS50850"/>
    </source>
</evidence>
<feature type="transmembrane region" description="Helical" evidence="5">
    <location>
        <begin position="108"/>
        <end position="128"/>
    </location>
</feature>
<proteinExistence type="predicted"/>
<dbReference type="EMBL" id="CAJVRC010000903">
    <property type="protein sequence ID" value="CAG8909738.1"/>
    <property type="molecule type" value="Genomic_DNA"/>
</dbReference>
<feature type="transmembrane region" description="Helical" evidence="5">
    <location>
        <begin position="135"/>
        <end position="153"/>
    </location>
</feature>
<feature type="transmembrane region" description="Helical" evidence="5">
    <location>
        <begin position="416"/>
        <end position="437"/>
    </location>
</feature>
<organism evidence="7 8">
    <name type="scientific">Penicillium egyptiacum</name>
    <dbReference type="NCBI Taxonomy" id="1303716"/>
    <lineage>
        <taxon>Eukaryota</taxon>
        <taxon>Fungi</taxon>
        <taxon>Dikarya</taxon>
        <taxon>Ascomycota</taxon>
        <taxon>Pezizomycotina</taxon>
        <taxon>Eurotiomycetes</taxon>
        <taxon>Eurotiomycetidae</taxon>
        <taxon>Eurotiales</taxon>
        <taxon>Aspergillaceae</taxon>
        <taxon>Penicillium</taxon>
    </lineage>
</organism>
<protein>
    <recommendedName>
        <fullName evidence="6">Major facilitator superfamily (MFS) profile domain-containing protein</fullName>
    </recommendedName>
</protein>
<keyword evidence="3 5" id="KW-1133">Transmembrane helix</keyword>
<feature type="transmembrane region" description="Helical" evidence="5">
    <location>
        <begin position="224"/>
        <end position="243"/>
    </location>
</feature>
<evidence type="ECO:0000313" key="7">
    <source>
        <dbReference type="EMBL" id="CAG8909738.1"/>
    </source>
</evidence>
<dbReference type="GO" id="GO:0005886">
    <property type="term" value="C:plasma membrane"/>
    <property type="evidence" value="ECO:0007669"/>
    <property type="project" value="TreeGrafter"/>
</dbReference>
<dbReference type="InterPro" id="IPR036259">
    <property type="entry name" value="MFS_trans_sf"/>
</dbReference>
<evidence type="ECO:0000256" key="3">
    <source>
        <dbReference type="ARBA" id="ARBA00022989"/>
    </source>
</evidence>
<dbReference type="Pfam" id="PF07690">
    <property type="entry name" value="MFS_1"/>
    <property type="match status" value="1"/>
</dbReference>
<reference evidence="7" key="1">
    <citation type="submission" date="2021-07" db="EMBL/GenBank/DDBJ databases">
        <authorList>
            <person name="Branca A.L. A."/>
        </authorList>
    </citation>
    <scope>NUCLEOTIDE SEQUENCE</scope>
</reference>
<dbReference type="AlphaFoldDB" id="A0A9W4PA59"/>
<feature type="transmembrane region" description="Helical" evidence="5">
    <location>
        <begin position="443"/>
        <end position="467"/>
    </location>
</feature>
<feature type="domain" description="Major facilitator superfamily (MFS) profile" evidence="6">
    <location>
        <begin position="69"/>
        <end position="509"/>
    </location>
</feature>
<dbReference type="PANTHER" id="PTHR23502:SF29">
    <property type="entry name" value="TRANSPORTER, PUTATIVE (AFU_ORTHOLOGUE AFUA_6G06680)-RELATED"/>
    <property type="match status" value="1"/>
</dbReference>
<comment type="caution">
    <text evidence="7">The sequence shown here is derived from an EMBL/GenBank/DDBJ whole genome shotgun (WGS) entry which is preliminary data.</text>
</comment>
<feature type="transmembrane region" description="Helical" evidence="5">
    <location>
        <begin position="68"/>
        <end position="88"/>
    </location>
</feature>
<feature type="transmembrane region" description="Helical" evidence="5">
    <location>
        <begin position="479"/>
        <end position="501"/>
    </location>
</feature>
<evidence type="ECO:0000256" key="1">
    <source>
        <dbReference type="ARBA" id="ARBA00004141"/>
    </source>
</evidence>
<dbReference type="InterPro" id="IPR011701">
    <property type="entry name" value="MFS"/>
</dbReference>
<dbReference type="PROSITE" id="PS50850">
    <property type="entry name" value="MFS"/>
    <property type="match status" value="1"/>
</dbReference>
<feature type="transmembrane region" description="Helical" evidence="5">
    <location>
        <begin position="335"/>
        <end position="361"/>
    </location>
</feature>
<keyword evidence="4 5" id="KW-0472">Membrane</keyword>
<keyword evidence="2 5" id="KW-0812">Transmembrane</keyword>
<feature type="transmembrane region" description="Helical" evidence="5">
    <location>
        <begin position="373"/>
        <end position="395"/>
    </location>
</feature>
<gene>
    <name evidence="7" type="ORF">PEGY_LOCUS10535</name>
</gene>
<evidence type="ECO:0000313" key="8">
    <source>
        <dbReference type="Proteomes" id="UP001154252"/>
    </source>
</evidence>
<dbReference type="OrthoDB" id="2585655at2759"/>
<dbReference type="PANTHER" id="PTHR23502">
    <property type="entry name" value="MAJOR FACILITATOR SUPERFAMILY"/>
    <property type="match status" value="1"/>
</dbReference>
<evidence type="ECO:0000256" key="2">
    <source>
        <dbReference type="ARBA" id="ARBA00022692"/>
    </source>
</evidence>
<dbReference type="Gene3D" id="1.20.1250.20">
    <property type="entry name" value="MFS general substrate transporter like domains"/>
    <property type="match status" value="1"/>
</dbReference>
<accession>A0A9W4PA59</accession>
<dbReference type="GO" id="GO:0022857">
    <property type="term" value="F:transmembrane transporter activity"/>
    <property type="evidence" value="ECO:0007669"/>
    <property type="project" value="InterPro"/>
</dbReference>
<name>A0A9W4PA59_9EURO</name>
<feature type="transmembrane region" description="Helical" evidence="5">
    <location>
        <begin position="195"/>
        <end position="218"/>
    </location>
</feature>
<dbReference type="Proteomes" id="UP001154252">
    <property type="component" value="Unassembled WGS sequence"/>
</dbReference>
<evidence type="ECO:0000256" key="4">
    <source>
        <dbReference type="ARBA" id="ARBA00023136"/>
    </source>
</evidence>
<comment type="subcellular location">
    <subcellularLocation>
        <location evidence="1">Membrane</location>
        <topology evidence="1">Multi-pass membrane protein</topology>
    </subcellularLocation>
</comment>
<dbReference type="SUPFAM" id="SSF103473">
    <property type="entry name" value="MFS general substrate transporter"/>
    <property type="match status" value="1"/>
</dbReference>
<evidence type="ECO:0000256" key="5">
    <source>
        <dbReference type="SAM" id="Phobius"/>
    </source>
</evidence>
<dbReference type="InterPro" id="IPR020846">
    <property type="entry name" value="MFS_dom"/>
</dbReference>